<dbReference type="Gene3D" id="1.20.140.40">
    <property type="entry name" value="Invertase/pectin methylesterase inhibitor family protein"/>
    <property type="match status" value="1"/>
</dbReference>
<keyword evidence="1 4" id="KW-0732">Signal</keyword>
<evidence type="ECO:0000259" key="5">
    <source>
        <dbReference type="SMART" id="SM00856"/>
    </source>
</evidence>
<feature type="domain" description="Pectinesterase inhibitor" evidence="5">
    <location>
        <begin position="29"/>
        <end position="181"/>
    </location>
</feature>
<reference evidence="6" key="1">
    <citation type="submission" date="2022-02" db="EMBL/GenBank/DDBJ databases">
        <authorList>
            <person name="Henning P.M."/>
            <person name="McCubbin A.G."/>
            <person name="Shore J.S."/>
        </authorList>
    </citation>
    <scope>NUCLEOTIDE SEQUENCE</scope>
    <source>
        <strain evidence="6">F60SS</strain>
        <tissue evidence="6">Leaves</tissue>
    </source>
</reference>
<gene>
    <name evidence="6" type="ORF">Tsubulata_000985</name>
</gene>
<evidence type="ECO:0000256" key="2">
    <source>
        <dbReference type="ARBA" id="ARBA00023157"/>
    </source>
</evidence>
<dbReference type="SUPFAM" id="SSF101148">
    <property type="entry name" value="Plant invertase/pectin methylesterase inhibitor"/>
    <property type="match status" value="1"/>
</dbReference>
<dbReference type="GO" id="GO:0004857">
    <property type="term" value="F:enzyme inhibitor activity"/>
    <property type="evidence" value="ECO:0007669"/>
    <property type="project" value="InterPro"/>
</dbReference>
<dbReference type="Proteomes" id="UP001141552">
    <property type="component" value="Unassembled WGS sequence"/>
</dbReference>
<evidence type="ECO:0000313" key="7">
    <source>
        <dbReference type="Proteomes" id="UP001141552"/>
    </source>
</evidence>
<dbReference type="SMART" id="SM00856">
    <property type="entry name" value="PMEI"/>
    <property type="match status" value="1"/>
</dbReference>
<evidence type="ECO:0000256" key="3">
    <source>
        <dbReference type="ARBA" id="ARBA00038471"/>
    </source>
</evidence>
<keyword evidence="7" id="KW-1185">Reference proteome</keyword>
<dbReference type="InterPro" id="IPR052421">
    <property type="entry name" value="PCW_Enzyme_Inhibitor"/>
</dbReference>
<feature type="chain" id="PRO_5040483064" description="Pectinesterase inhibitor domain-containing protein" evidence="4">
    <location>
        <begin position="30"/>
        <end position="189"/>
    </location>
</feature>
<comment type="similarity">
    <text evidence="3">Belongs to the PMEI family.</text>
</comment>
<dbReference type="Pfam" id="PF04043">
    <property type="entry name" value="PMEI"/>
    <property type="match status" value="1"/>
</dbReference>
<reference evidence="6" key="2">
    <citation type="journal article" date="2023" name="Plants (Basel)">
        <title>Annotation of the Turnera subulata (Passifloraceae) Draft Genome Reveals the S-Locus Evolved after the Divergence of Turneroideae from Passifloroideae in a Stepwise Manner.</title>
        <authorList>
            <person name="Henning P.M."/>
            <person name="Roalson E.H."/>
            <person name="Mir W."/>
            <person name="McCubbin A.G."/>
            <person name="Shore J.S."/>
        </authorList>
    </citation>
    <scope>NUCLEOTIDE SEQUENCE</scope>
    <source>
        <strain evidence="6">F60SS</strain>
    </source>
</reference>
<keyword evidence="2" id="KW-1015">Disulfide bond</keyword>
<dbReference type="AlphaFoldDB" id="A0A9Q0J6G9"/>
<name>A0A9Q0J6G9_9ROSI</name>
<dbReference type="NCBIfam" id="TIGR01614">
    <property type="entry name" value="PME_inhib"/>
    <property type="match status" value="1"/>
</dbReference>
<organism evidence="6 7">
    <name type="scientific">Turnera subulata</name>
    <dbReference type="NCBI Taxonomy" id="218843"/>
    <lineage>
        <taxon>Eukaryota</taxon>
        <taxon>Viridiplantae</taxon>
        <taxon>Streptophyta</taxon>
        <taxon>Embryophyta</taxon>
        <taxon>Tracheophyta</taxon>
        <taxon>Spermatophyta</taxon>
        <taxon>Magnoliopsida</taxon>
        <taxon>eudicotyledons</taxon>
        <taxon>Gunneridae</taxon>
        <taxon>Pentapetalae</taxon>
        <taxon>rosids</taxon>
        <taxon>fabids</taxon>
        <taxon>Malpighiales</taxon>
        <taxon>Passifloraceae</taxon>
        <taxon>Turnera</taxon>
    </lineage>
</organism>
<protein>
    <recommendedName>
        <fullName evidence="5">Pectinesterase inhibitor domain-containing protein</fullName>
    </recommendedName>
</protein>
<dbReference type="InterPro" id="IPR006501">
    <property type="entry name" value="Pectinesterase_inhib_dom"/>
</dbReference>
<comment type="caution">
    <text evidence="6">The sequence shown here is derived from an EMBL/GenBank/DDBJ whole genome shotgun (WGS) entry which is preliminary data.</text>
</comment>
<evidence type="ECO:0000313" key="6">
    <source>
        <dbReference type="EMBL" id="KAJ4829290.1"/>
    </source>
</evidence>
<dbReference type="InterPro" id="IPR035513">
    <property type="entry name" value="Invertase/methylesterase_inhib"/>
</dbReference>
<evidence type="ECO:0000256" key="1">
    <source>
        <dbReference type="ARBA" id="ARBA00022729"/>
    </source>
</evidence>
<evidence type="ECO:0000256" key="4">
    <source>
        <dbReference type="SAM" id="SignalP"/>
    </source>
</evidence>
<feature type="signal peptide" evidence="4">
    <location>
        <begin position="1"/>
        <end position="29"/>
    </location>
</feature>
<dbReference type="PANTHER" id="PTHR36710:SF12">
    <property type="entry name" value="CELL WALL _ VACUOLAR INHIBITOR OF FRUCTOSIDASE 2-LIKE"/>
    <property type="match status" value="1"/>
</dbReference>
<proteinExistence type="inferred from homology"/>
<sequence length="189" mass="20633">MAPSSSNIIPAALCSFFLILSCQFLVTKSDEALIQKLCHATDQPEVCTTCVHRDPGSATADGKGIAVQTVHCAEYDAEILFNFTFNLWQNTPKQDPSYDTLQICTEQFLLAHDSFRGATVAIQAGGLNWRSVALNEINSQVVPFLNRCLDLYKKNPQLPLPDRILAGTQIVSQDISIIVGIVNVLPGLV</sequence>
<dbReference type="PANTHER" id="PTHR36710">
    <property type="entry name" value="PECTINESTERASE INHIBITOR-LIKE"/>
    <property type="match status" value="1"/>
</dbReference>
<accession>A0A9Q0J6G9</accession>
<dbReference type="OrthoDB" id="764172at2759"/>
<dbReference type="EMBL" id="JAKUCV010005927">
    <property type="protein sequence ID" value="KAJ4829290.1"/>
    <property type="molecule type" value="Genomic_DNA"/>
</dbReference>